<dbReference type="AlphaFoldDB" id="A0A916YBH4"/>
<dbReference type="RefSeq" id="WP_188712046.1">
    <property type="nucleotide sequence ID" value="NZ_BMHO01000001.1"/>
</dbReference>
<sequence>MHVAVRGARPQLSLRALLMLGGATLMVIVGLLAMHTFTSEPAGHGSVGLTHSAAGEEHATAAASTVASESTACEGACHVSTGHGQGHNEMLTACVLALLAGLLLLLPPILIQRHGLPLHRAVSLVRWEAIGILPRAPSLTFLSISRT</sequence>
<evidence type="ECO:0000256" key="1">
    <source>
        <dbReference type="SAM" id="Phobius"/>
    </source>
</evidence>
<proteinExistence type="predicted"/>
<dbReference type="EMBL" id="BMHO01000001">
    <property type="protein sequence ID" value="GGD38716.1"/>
    <property type="molecule type" value="Genomic_DNA"/>
</dbReference>
<keyword evidence="1" id="KW-0472">Membrane</keyword>
<evidence type="ECO:0000313" key="2">
    <source>
        <dbReference type="EMBL" id="GGD38716.1"/>
    </source>
</evidence>
<keyword evidence="1" id="KW-1133">Transmembrane helix</keyword>
<dbReference type="Proteomes" id="UP000633205">
    <property type="component" value="Unassembled WGS sequence"/>
</dbReference>
<protein>
    <submittedName>
        <fullName evidence="2">Uncharacterized protein</fullName>
    </submittedName>
</protein>
<reference evidence="2" key="1">
    <citation type="journal article" date="2014" name="Int. J. Syst. Evol. Microbiol.">
        <title>Complete genome sequence of Corynebacterium casei LMG S-19264T (=DSM 44701T), isolated from a smear-ripened cheese.</title>
        <authorList>
            <consortium name="US DOE Joint Genome Institute (JGI-PGF)"/>
            <person name="Walter F."/>
            <person name="Albersmeier A."/>
            <person name="Kalinowski J."/>
            <person name="Ruckert C."/>
        </authorList>
    </citation>
    <scope>NUCLEOTIDE SEQUENCE</scope>
    <source>
        <strain evidence="2">CGMCC 1.15152</strain>
    </source>
</reference>
<feature type="transmembrane region" description="Helical" evidence="1">
    <location>
        <begin position="90"/>
        <end position="111"/>
    </location>
</feature>
<keyword evidence="1" id="KW-0812">Transmembrane</keyword>
<dbReference type="Pfam" id="PF19650">
    <property type="entry name" value="DUF6153"/>
    <property type="match status" value="1"/>
</dbReference>
<name>A0A916YBH4_9MICO</name>
<organism evidence="2 3">
    <name type="scientific">Microbacterium faecale</name>
    <dbReference type="NCBI Taxonomy" id="1804630"/>
    <lineage>
        <taxon>Bacteria</taxon>
        <taxon>Bacillati</taxon>
        <taxon>Actinomycetota</taxon>
        <taxon>Actinomycetes</taxon>
        <taxon>Micrococcales</taxon>
        <taxon>Microbacteriaceae</taxon>
        <taxon>Microbacterium</taxon>
    </lineage>
</organism>
<feature type="transmembrane region" description="Helical" evidence="1">
    <location>
        <begin position="12"/>
        <end position="34"/>
    </location>
</feature>
<comment type="caution">
    <text evidence="2">The sequence shown here is derived from an EMBL/GenBank/DDBJ whole genome shotgun (WGS) entry which is preliminary data.</text>
</comment>
<evidence type="ECO:0000313" key="3">
    <source>
        <dbReference type="Proteomes" id="UP000633205"/>
    </source>
</evidence>
<accession>A0A916YBH4</accession>
<gene>
    <name evidence="2" type="ORF">GCM10010915_19430</name>
</gene>
<dbReference type="InterPro" id="IPR046151">
    <property type="entry name" value="DUF6153"/>
</dbReference>
<reference evidence="2" key="2">
    <citation type="submission" date="2020-09" db="EMBL/GenBank/DDBJ databases">
        <authorList>
            <person name="Sun Q."/>
            <person name="Zhou Y."/>
        </authorList>
    </citation>
    <scope>NUCLEOTIDE SEQUENCE</scope>
    <source>
        <strain evidence="2">CGMCC 1.15152</strain>
    </source>
</reference>
<keyword evidence="3" id="KW-1185">Reference proteome</keyword>